<proteinExistence type="predicted"/>
<gene>
    <name evidence="1" type="ORF">AFUS01_LOCUS2337</name>
</gene>
<comment type="caution">
    <text evidence="1">The sequence shown here is derived from an EMBL/GenBank/DDBJ whole genome shotgun (WGS) entry which is preliminary data.</text>
</comment>
<reference evidence="1" key="1">
    <citation type="submission" date="2021-06" db="EMBL/GenBank/DDBJ databases">
        <authorList>
            <person name="Hodson N. C."/>
            <person name="Mongue J. A."/>
            <person name="Jaron S. K."/>
        </authorList>
    </citation>
    <scope>NUCLEOTIDE SEQUENCE</scope>
</reference>
<name>A0A8J2J138_9HEXA</name>
<dbReference type="EMBL" id="CAJVCH010013325">
    <property type="protein sequence ID" value="CAG7674847.1"/>
    <property type="molecule type" value="Genomic_DNA"/>
</dbReference>
<evidence type="ECO:0000313" key="2">
    <source>
        <dbReference type="Proteomes" id="UP000708208"/>
    </source>
</evidence>
<dbReference type="AlphaFoldDB" id="A0A8J2J138"/>
<accession>A0A8J2J138</accession>
<keyword evidence="2" id="KW-1185">Reference proteome</keyword>
<protein>
    <submittedName>
        <fullName evidence="1">Uncharacterized protein</fullName>
    </submittedName>
</protein>
<dbReference type="Proteomes" id="UP000708208">
    <property type="component" value="Unassembled WGS sequence"/>
</dbReference>
<organism evidence="1 2">
    <name type="scientific">Allacma fusca</name>
    <dbReference type="NCBI Taxonomy" id="39272"/>
    <lineage>
        <taxon>Eukaryota</taxon>
        <taxon>Metazoa</taxon>
        <taxon>Ecdysozoa</taxon>
        <taxon>Arthropoda</taxon>
        <taxon>Hexapoda</taxon>
        <taxon>Collembola</taxon>
        <taxon>Symphypleona</taxon>
        <taxon>Sminthuridae</taxon>
        <taxon>Allacma</taxon>
    </lineage>
</organism>
<evidence type="ECO:0000313" key="1">
    <source>
        <dbReference type="EMBL" id="CAG7674847.1"/>
    </source>
</evidence>
<sequence length="74" mass="8134">SPTSTVAPVYKWKDSSCDELIECLTAVFADPGSFESASKHLMALASEIRNVEDVKKVAIAVYEFVIIVIKNPNF</sequence>
<feature type="non-terminal residue" evidence="1">
    <location>
        <position position="1"/>
    </location>
</feature>